<keyword evidence="8" id="KW-0614">Plasmid</keyword>
<reference evidence="8 9" key="1">
    <citation type="journal article" date="2009" name="J. Bacteriol.">
        <title>Genome sequences of three Agrobacterium biovars help elucidate the evolution of multichromosome genomes in bacteria.</title>
        <authorList>
            <person name="Slater S.C."/>
            <person name="Goldman B.S."/>
            <person name="Goodner B."/>
            <person name="Setubal J.C."/>
            <person name="Farrand S.K."/>
            <person name="Nester E.W."/>
            <person name="Burr T.J."/>
            <person name="Banta L."/>
            <person name="Dickerman A.W."/>
            <person name="Paulsen I."/>
            <person name="Otten L."/>
            <person name="Suen G."/>
            <person name="Welch R."/>
            <person name="Almeida N.F."/>
            <person name="Arnold F."/>
            <person name="Burton O.T."/>
            <person name="Du Z."/>
            <person name="Ewing A."/>
            <person name="Godsy E."/>
            <person name="Heisel S."/>
            <person name="Houmiel K.L."/>
            <person name="Jhaveri J."/>
            <person name="Lu J."/>
            <person name="Miller N.M."/>
            <person name="Norton S."/>
            <person name="Chen Q."/>
            <person name="Phoolcharoen W."/>
            <person name="Ohlin V."/>
            <person name="Ondrusek D."/>
            <person name="Pride N."/>
            <person name="Stricklin S.L."/>
            <person name="Sun J."/>
            <person name="Wheeler C."/>
            <person name="Wilson L."/>
            <person name="Zhu H."/>
            <person name="Wood D.W."/>
        </authorList>
    </citation>
    <scope>NUCLEOTIDE SEQUENCE [LARGE SCALE GENOMIC DNA]</scope>
    <source>
        <strain evidence="9">K84 / ATCC BAA-868</strain>
        <plasmid evidence="8 9">pAtK84c</plasmid>
    </source>
</reference>
<feature type="domain" description="Luciferase-like" evidence="7">
    <location>
        <begin position="23"/>
        <end position="389"/>
    </location>
</feature>
<feature type="binding site" evidence="6">
    <location>
        <position position="59"/>
    </location>
    <ligand>
        <name>FMN</name>
        <dbReference type="ChEBI" id="CHEBI:58210"/>
    </ligand>
</feature>
<dbReference type="PANTHER" id="PTHR30011">
    <property type="entry name" value="ALKANESULFONATE MONOOXYGENASE-RELATED"/>
    <property type="match status" value="1"/>
</dbReference>
<dbReference type="InterPro" id="IPR036661">
    <property type="entry name" value="Luciferase-like_sf"/>
</dbReference>
<feature type="binding site" evidence="6">
    <location>
        <position position="227"/>
    </location>
    <ligand>
        <name>FMN</name>
        <dbReference type="ChEBI" id="CHEBI:58210"/>
    </ligand>
</feature>
<feature type="binding site" evidence="6">
    <location>
        <position position="156"/>
    </location>
    <ligand>
        <name>FMN</name>
        <dbReference type="ChEBI" id="CHEBI:58210"/>
    </ligand>
</feature>
<dbReference type="PIRSF" id="PIRSF000337">
    <property type="entry name" value="NTA_MOA"/>
    <property type="match status" value="1"/>
</dbReference>
<proteinExistence type="inferred from homology"/>
<keyword evidence="3" id="KW-0560">Oxidoreductase</keyword>
<dbReference type="Gene3D" id="3.20.20.30">
    <property type="entry name" value="Luciferase-like domain"/>
    <property type="match status" value="1"/>
</dbReference>
<accession>B9JPV4</accession>
<dbReference type="EMBL" id="CP000631">
    <property type="protein sequence ID" value="ACM31173.1"/>
    <property type="molecule type" value="Genomic_DNA"/>
</dbReference>
<keyword evidence="2 6" id="KW-0288">FMN</keyword>
<dbReference type="InterPro" id="IPR016215">
    <property type="entry name" value="NTA_MOA"/>
</dbReference>
<dbReference type="GO" id="GO:0004497">
    <property type="term" value="F:monooxygenase activity"/>
    <property type="evidence" value="ECO:0007669"/>
    <property type="project" value="UniProtKB-KW"/>
</dbReference>
<evidence type="ECO:0000256" key="6">
    <source>
        <dbReference type="PIRSR" id="PIRSR000337-1"/>
    </source>
</evidence>
<evidence type="ECO:0000256" key="3">
    <source>
        <dbReference type="ARBA" id="ARBA00023002"/>
    </source>
</evidence>
<comment type="similarity">
    <text evidence="5">Belongs to the NtaA/SnaA/DszA monooxygenase family.</text>
</comment>
<dbReference type="PANTHER" id="PTHR30011:SF16">
    <property type="entry name" value="C2H2 FINGER DOMAIN TRANSCRIPTION FACTOR (EUROFUNG)-RELATED"/>
    <property type="match status" value="1"/>
</dbReference>
<dbReference type="InterPro" id="IPR051260">
    <property type="entry name" value="Diverse_substr_monoxygenases"/>
</dbReference>
<feature type="binding site" evidence="6">
    <location>
        <position position="226"/>
    </location>
    <ligand>
        <name>FMN</name>
        <dbReference type="ChEBI" id="CHEBI:58210"/>
    </ligand>
</feature>
<feature type="binding site" evidence="6">
    <location>
        <position position="102"/>
    </location>
    <ligand>
        <name>FMN</name>
        <dbReference type="ChEBI" id="CHEBI:58210"/>
    </ligand>
</feature>
<dbReference type="Pfam" id="PF00296">
    <property type="entry name" value="Bac_luciferase"/>
    <property type="match status" value="1"/>
</dbReference>
<feature type="binding site" evidence="6">
    <location>
        <position position="152"/>
    </location>
    <ligand>
        <name>FMN</name>
        <dbReference type="ChEBI" id="CHEBI:58210"/>
    </ligand>
</feature>
<evidence type="ECO:0000256" key="2">
    <source>
        <dbReference type="ARBA" id="ARBA00022643"/>
    </source>
</evidence>
<dbReference type="SUPFAM" id="SSF51679">
    <property type="entry name" value="Bacterial luciferase-like"/>
    <property type="match status" value="1"/>
</dbReference>
<dbReference type="InterPro" id="IPR011251">
    <property type="entry name" value="Luciferase-like_dom"/>
</dbReference>
<geneLocation type="plasmid" evidence="8 9">
    <name>pAtK84c</name>
</geneLocation>
<evidence type="ECO:0000259" key="7">
    <source>
        <dbReference type="Pfam" id="PF00296"/>
    </source>
</evidence>
<protein>
    <submittedName>
        <fullName evidence="8">Coenzyme F420-dependent N5,N10-methylene tetrahydromethanopterin reductase</fullName>
    </submittedName>
</protein>
<dbReference type="AlphaFoldDB" id="B9JPV4"/>
<evidence type="ECO:0000313" key="8">
    <source>
        <dbReference type="EMBL" id="ACM31173.1"/>
    </source>
</evidence>
<evidence type="ECO:0000256" key="4">
    <source>
        <dbReference type="ARBA" id="ARBA00023033"/>
    </source>
</evidence>
<dbReference type="GO" id="GO:0016705">
    <property type="term" value="F:oxidoreductase activity, acting on paired donors, with incorporation or reduction of molecular oxygen"/>
    <property type="evidence" value="ECO:0007669"/>
    <property type="project" value="InterPro"/>
</dbReference>
<gene>
    <name evidence="8" type="ordered locus">Arad_12116</name>
</gene>
<dbReference type="NCBIfam" id="TIGR03860">
    <property type="entry name" value="FMN_nitrolo"/>
    <property type="match status" value="1"/>
</dbReference>
<evidence type="ECO:0000256" key="5">
    <source>
        <dbReference type="ARBA" id="ARBA00033748"/>
    </source>
</evidence>
<dbReference type="HOGENOM" id="CLU_022256_1_2_5"/>
<dbReference type="Proteomes" id="UP000001600">
    <property type="component" value="Plasmid pAtK84c"/>
</dbReference>
<organism evidence="8 9">
    <name type="scientific">Rhizobium rhizogenes (strain K84 / ATCC BAA-868)</name>
    <name type="common">Agrobacterium radiobacter</name>
    <dbReference type="NCBI Taxonomy" id="311403"/>
    <lineage>
        <taxon>Bacteria</taxon>
        <taxon>Pseudomonadati</taxon>
        <taxon>Pseudomonadota</taxon>
        <taxon>Alphaproteobacteria</taxon>
        <taxon>Hyphomicrobiales</taxon>
        <taxon>Rhizobiaceae</taxon>
        <taxon>Rhizobium/Agrobacterium group</taxon>
        <taxon>Rhizobium</taxon>
    </lineage>
</organism>
<keyword evidence="1 6" id="KW-0285">Flavoprotein</keyword>
<dbReference type="RefSeq" id="WP_012653169.1">
    <property type="nucleotide sequence ID" value="NC_011987.1"/>
</dbReference>
<name>B9JPV4_RHIR8</name>
<dbReference type="CDD" id="cd01095">
    <property type="entry name" value="Nitrilotriacetate_monoxgenase"/>
    <property type="match status" value="1"/>
</dbReference>
<dbReference type="KEGG" id="ara:Arad_12116"/>
<evidence type="ECO:0000313" key="9">
    <source>
        <dbReference type="Proteomes" id="UP000001600"/>
    </source>
</evidence>
<sequence>MSTVTRKMRLGAFLQETGHHIAGWRLAEADASAAFSLEHQVELARTAERGLFDLVFIADSLAVRGAANIEALRRTSRAVGWEPITLLSALAASTSKIGLVGTVTTTYSEPFSLARQFASLDHLSGGRAGWNLVTSNNEAEAQNYGRSAHAEHGDRYNRAEEFIDVVRGLWDSWEDDAFTLDKEKGLFFDPEKLHVLDHTGANFKVRGPLNIARSPQGYPVLVQAGSSEAGRRLAARTAELVFTAQQTLAGAQEFYADVKNLSKAFGRNPDLIKIMPGFFPVVGRTTEEARAKFDALQDLVDPVVGLATLATTMGEVDLSNYDLDGPLPDIPETNGPKGRRQLLIDLAHRENLSIRQLYLRVVAARGHHVVIGSPEEIADEMERWFKQGAADGFNIMPASFPGGLTDFVDLVIPALQRRDLFRRDYEGNTLRDHLGLGRPAGRFEKPLAMARALP</sequence>
<evidence type="ECO:0000256" key="1">
    <source>
        <dbReference type="ARBA" id="ARBA00022630"/>
    </source>
</evidence>
<keyword evidence="4" id="KW-0503">Monooxygenase</keyword>